<evidence type="ECO:0000313" key="2">
    <source>
        <dbReference type="WBParaSite" id="maker-uti_cns_0001958-snap-gene-0.36-mRNA-1"/>
    </source>
</evidence>
<sequence length="131" mass="15233">LNILTKEPPKIKLDKTEKFDAQLRSANDWIKHTHLELMDLDADRGPNSEKAHWLRAIKDTLHEGEDRVSAAAVTAEQMMQRSVCPFRVGRQHFLLAQSWSMLISLFERLQREVCAADSGQDRWRQRDGEEH</sequence>
<protein>
    <submittedName>
        <fullName evidence="2">PH domain-containing protein</fullName>
    </submittedName>
</protein>
<name>A0A1I8GI22_9PLAT</name>
<dbReference type="Proteomes" id="UP000095280">
    <property type="component" value="Unplaced"/>
</dbReference>
<keyword evidence="1" id="KW-1185">Reference proteome</keyword>
<dbReference type="AlphaFoldDB" id="A0A1I8GI22"/>
<organism evidence="1 2">
    <name type="scientific">Macrostomum lignano</name>
    <dbReference type="NCBI Taxonomy" id="282301"/>
    <lineage>
        <taxon>Eukaryota</taxon>
        <taxon>Metazoa</taxon>
        <taxon>Spiralia</taxon>
        <taxon>Lophotrochozoa</taxon>
        <taxon>Platyhelminthes</taxon>
        <taxon>Rhabditophora</taxon>
        <taxon>Macrostomorpha</taxon>
        <taxon>Macrostomida</taxon>
        <taxon>Macrostomidae</taxon>
        <taxon>Macrostomum</taxon>
    </lineage>
</organism>
<dbReference type="WBParaSite" id="maker-uti_cns_0001958-snap-gene-0.36-mRNA-1">
    <property type="protein sequence ID" value="maker-uti_cns_0001958-snap-gene-0.36-mRNA-1"/>
    <property type="gene ID" value="maker-uti_cns_0001958-snap-gene-0.36"/>
</dbReference>
<proteinExistence type="predicted"/>
<evidence type="ECO:0000313" key="1">
    <source>
        <dbReference type="Proteomes" id="UP000095280"/>
    </source>
</evidence>
<reference evidence="2" key="1">
    <citation type="submission" date="2016-11" db="UniProtKB">
        <authorList>
            <consortium name="WormBaseParasite"/>
        </authorList>
    </citation>
    <scope>IDENTIFICATION</scope>
</reference>
<accession>A0A1I8GI22</accession>